<evidence type="ECO:0000256" key="8">
    <source>
        <dbReference type="ARBA" id="ARBA00023010"/>
    </source>
</evidence>
<gene>
    <name evidence="10" type="ORF">S7711_08733</name>
</gene>
<dbReference type="Pfam" id="PF16782">
    <property type="entry name" value="SIL1"/>
    <property type="match status" value="1"/>
</dbReference>
<comment type="subunit">
    <text evidence="2">Interacts with KAR2.</text>
</comment>
<dbReference type="AlphaFoldDB" id="A0A084AK31"/>
<evidence type="ECO:0000313" key="11">
    <source>
        <dbReference type="Proteomes" id="UP000028045"/>
    </source>
</evidence>
<feature type="signal peptide" evidence="9">
    <location>
        <begin position="1"/>
        <end position="26"/>
    </location>
</feature>
<evidence type="ECO:0000256" key="5">
    <source>
        <dbReference type="ARBA" id="ARBA00022729"/>
    </source>
</evidence>
<dbReference type="GO" id="GO:0000774">
    <property type="term" value="F:adenyl-nucleotide exchange factor activity"/>
    <property type="evidence" value="ECO:0007669"/>
    <property type="project" value="InterPro"/>
</dbReference>
<reference evidence="10 11" key="1">
    <citation type="journal article" date="2014" name="BMC Genomics">
        <title>Comparative genome sequencing reveals chemotype-specific gene clusters in the toxigenic black mold Stachybotrys.</title>
        <authorList>
            <person name="Semeiks J."/>
            <person name="Borek D."/>
            <person name="Otwinowski Z."/>
            <person name="Grishin N.V."/>
        </authorList>
    </citation>
    <scope>NUCLEOTIDE SEQUENCE [LARGE SCALE GENOMIC DNA]</scope>
    <source>
        <strain evidence="11">CBS 109288 / IBT 7711</strain>
    </source>
</reference>
<keyword evidence="8" id="KW-0811">Translocation</keyword>
<organism evidence="10 11">
    <name type="scientific">Stachybotrys chartarum (strain CBS 109288 / IBT 7711)</name>
    <name type="common">Toxic black mold</name>
    <name type="synonym">Stilbospora chartarum</name>
    <dbReference type="NCBI Taxonomy" id="1280523"/>
    <lineage>
        <taxon>Eukaryota</taxon>
        <taxon>Fungi</taxon>
        <taxon>Dikarya</taxon>
        <taxon>Ascomycota</taxon>
        <taxon>Pezizomycotina</taxon>
        <taxon>Sordariomycetes</taxon>
        <taxon>Hypocreomycetidae</taxon>
        <taxon>Hypocreales</taxon>
        <taxon>Stachybotryaceae</taxon>
        <taxon>Stachybotrys</taxon>
    </lineage>
</organism>
<protein>
    <recommendedName>
        <fullName evidence="3">Nucleotide exchange factor SIL1</fullName>
    </recommendedName>
</protein>
<dbReference type="EMBL" id="KL648690">
    <property type="protein sequence ID" value="KEY65660.1"/>
    <property type="molecule type" value="Genomic_DNA"/>
</dbReference>
<accession>A0A084AK31</accession>
<comment type="similarity">
    <text evidence="1">Belongs to the SIL1 family.</text>
</comment>
<evidence type="ECO:0000256" key="3">
    <source>
        <dbReference type="ARBA" id="ARBA00015352"/>
    </source>
</evidence>
<dbReference type="GO" id="GO:0005783">
    <property type="term" value="C:endoplasmic reticulum"/>
    <property type="evidence" value="ECO:0007669"/>
    <property type="project" value="InterPro"/>
</dbReference>
<dbReference type="InterPro" id="IPR011989">
    <property type="entry name" value="ARM-like"/>
</dbReference>
<name>A0A084AK31_STACB</name>
<proteinExistence type="inferred from homology"/>
<keyword evidence="5 9" id="KW-0732">Signal</keyword>
<evidence type="ECO:0000256" key="6">
    <source>
        <dbReference type="ARBA" id="ARBA00022824"/>
    </source>
</evidence>
<evidence type="ECO:0000256" key="7">
    <source>
        <dbReference type="ARBA" id="ARBA00022927"/>
    </source>
</evidence>
<keyword evidence="7" id="KW-0653">Protein transport</keyword>
<feature type="chain" id="PRO_5001770874" description="Nucleotide exchange factor SIL1" evidence="9">
    <location>
        <begin position="27"/>
        <end position="407"/>
    </location>
</feature>
<evidence type="ECO:0000256" key="9">
    <source>
        <dbReference type="SAM" id="SignalP"/>
    </source>
</evidence>
<dbReference type="GO" id="GO:0015031">
    <property type="term" value="P:protein transport"/>
    <property type="evidence" value="ECO:0007669"/>
    <property type="project" value="UniProtKB-KW"/>
</dbReference>
<evidence type="ECO:0000256" key="1">
    <source>
        <dbReference type="ARBA" id="ARBA00010588"/>
    </source>
</evidence>
<dbReference type="Gene3D" id="1.25.10.10">
    <property type="entry name" value="Leucine-rich Repeat Variant"/>
    <property type="match status" value="1"/>
</dbReference>
<dbReference type="InterPro" id="IPR031884">
    <property type="entry name" value="Sil1_fungi"/>
</dbReference>
<dbReference type="Proteomes" id="UP000028045">
    <property type="component" value="Unassembled WGS sequence"/>
</dbReference>
<dbReference type="OrthoDB" id="448649at2759"/>
<evidence type="ECO:0000313" key="10">
    <source>
        <dbReference type="EMBL" id="KEY65660.1"/>
    </source>
</evidence>
<keyword evidence="11" id="KW-1185">Reference proteome</keyword>
<evidence type="ECO:0000256" key="4">
    <source>
        <dbReference type="ARBA" id="ARBA00022448"/>
    </source>
</evidence>
<keyword evidence="6" id="KW-0256">Endoplasmic reticulum</keyword>
<sequence length="407" mass="44467">MATGRSSFTQHVLFFALFLNIILVLAAPVSATGAPQPSSADSDLICHTSDVADCYPRVFQATDEFQTVHDDQELPPGLHVRLNVWTGLREAKINVPDEENPALEGLPVDQAVVLVEPEQPEVPLIPKGAPPYEAVGKIKEPEHEASSFHEALKMVKSSAIKSEADLDDALEGLEDISHDIYYGLKITEDPSVLKALFCLMADEEANTTEGAVPRDQQAASILSSALQNNPSALKEVTKTWSTLMSHQCAKDGKPLAQSFHSSLIAPDSVAPEHVASKAKAKVGAINGLIKDDDIRAEFMKEGGMQRLLQVLLREGKEWAGAQRKVGQLVLDNFLDEDMGATLGQWPTEPKLDDARCEGAEGLAQEGCWDYHVAKIMKANKGNKGHWSRDVHDRLAKLRRNAPKHKEL</sequence>
<keyword evidence="4" id="KW-0813">Transport</keyword>
<evidence type="ECO:0000256" key="2">
    <source>
        <dbReference type="ARBA" id="ARBA00011799"/>
    </source>
</evidence>
<dbReference type="HOGENOM" id="CLU_034955_1_0_1"/>